<feature type="transmembrane region" description="Helical" evidence="7">
    <location>
        <begin position="293"/>
        <end position="311"/>
    </location>
</feature>
<evidence type="ECO:0000256" key="4">
    <source>
        <dbReference type="ARBA" id="ARBA00022692"/>
    </source>
</evidence>
<feature type="transmembrane region" description="Helical" evidence="7">
    <location>
        <begin position="69"/>
        <end position="93"/>
    </location>
</feature>
<feature type="transmembrane region" description="Helical" evidence="7">
    <location>
        <begin position="317"/>
        <end position="335"/>
    </location>
</feature>
<keyword evidence="2" id="KW-0813">Transport</keyword>
<feature type="transmembrane region" description="Helical" evidence="7">
    <location>
        <begin position="233"/>
        <end position="252"/>
    </location>
</feature>
<feature type="transmembrane region" description="Helical" evidence="7">
    <location>
        <begin position="355"/>
        <end position="380"/>
    </location>
</feature>
<feature type="domain" description="Major facilitator superfamily (MFS) profile" evidence="8">
    <location>
        <begin position="34"/>
        <end position="417"/>
    </location>
</feature>
<comment type="subcellular location">
    <subcellularLocation>
        <location evidence="1">Cell membrane</location>
        <topology evidence="1">Multi-pass membrane protein</topology>
    </subcellularLocation>
</comment>
<dbReference type="PANTHER" id="PTHR43124">
    <property type="entry name" value="PURINE EFFLUX PUMP PBUE"/>
    <property type="match status" value="1"/>
</dbReference>
<keyword evidence="6 7" id="KW-0472">Membrane</keyword>
<proteinExistence type="predicted"/>
<dbReference type="InterPro" id="IPR020846">
    <property type="entry name" value="MFS_dom"/>
</dbReference>
<dbReference type="InterPro" id="IPR050189">
    <property type="entry name" value="MFS_Efflux_Transporters"/>
</dbReference>
<dbReference type="GO" id="GO:0005886">
    <property type="term" value="C:plasma membrane"/>
    <property type="evidence" value="ECO:0007669"/>
    <property type="project" value="UniProtKB-SubCell"/>
</dbReference>
<evidence type="ECO:0000313" key="9">
    <source>
        <dbReference type="EMBL" id="BBB92492.1"/>
    </source>
</evidence>
<feature type="transmembrane region" description="Helical" evidence="7">
    <location>
        <begin position="100"/>
        <end position="117"/>
    </location>
</feature>
<dbReference type="Gene3D" id="1.20.1250.20">
    <property type="entry name" value="MFS general substrate transporter like domains"/>
    <property type="match status" value="1"/>
</dbReference>
<evidence type="ECO:0000256" key="7">
    <source>
        <dbReference type="SAM" id="Phobius"/>
    </source>
</evidence>
<dbReference type="InterPro" id="IPR036259">
    <property type="entry name" value="MFS_trans_sf"/>
</dbReference>
<organism evidence="9 10">
    <name type="scientific">Methylomusa anaerophila</name>
    <dbReference type="NCBI Taxonomy" id="1930071"/>
    <lineage>
        <taxon>Bacteria</taxon>
        <taxon>Bacillati</taxon>
        <taxon>Bacillota</taxon>
        <taxon>Negativicutes</taxon>
        <taxon>Selenomonadales</taxon>
        <taxon>Sporomusaceae</taxon>
        <taxon>Methylomusa</taxon>
    </lineage>
</organism>
<keyword evidence="3" id="KW-1003">Cell membrane</keyword>
<dbReference type="Proteomes" id="UP000276437">
    <property type="component" value="Chromosome"/>
</dbReference>
<dbReference type="EMBL" id="AP018449">
    <property type="protein sequence ID" value="BBB92492.1"/>
    <property type="molecule type" value="Genomic_DNA"/>
</dbReference>
<keyword evidence="4 7" id="KW-0812">Transmembrane</keyword>
<dbReference type="GO" id="GO:0022857">
    <property type="term" value="F:transmembrane transporter activity"/>
    <property type="evidence" value="ECO:0007669"/>
    <property type="project" value="InterPro"/>
</dbReference>
<evidence type="ECO:0000256" key="5">
    <source>
        <dbReference type="ARBA" id="ARBA00022989"/>
    </source>
</evidence>
<feature type="transmembrane region" description="Helical" evidence="7">
    <location>
        <begin position="188"/>
        <end position="208"/>
    </location>
</feature>
<keyword evidence="10" id="KW-1185">Reference proteome</keyword>
<feature type="transmembrane region" description="Helical" evidence="7">
    <location>
        <begin position="36"/>
        <end position="57"/>
    </location>
</feature>
<dbReference type="CDD" id="cd17324">
    <property type="entry name" value="MFS_NepI_like"/>
    <property type="match status" value="1"/>
</dbReference>
<evidence type="ECO:0000256" key="3">
    <source>
        <dbReference type="ARBA" id="ARBA00022475"/>
    </source>
</evidence>
<dbReference type="Pfam" id="PF07690">
    <property type="entry name" value="MFS_1"/>
    <property type="match status" value="1"/>
</dbReference>
<dbReference type="PROSITE" id="PS50850">
    <property type="entry name" value="MFS"/>
    <property type="match status" value="1"/>
</dbReference>
<evidence type="ECO:0000256" key="6">
    <source>
        <dbReference type="ARBA" id="ARBA00023136"/>
    </source>
</evidence>
<dbReference type="SUPFAM" id="SSF103473">
    <property type="entry name" value="MFS general substrate transporter"/>
    <property type="match status" value="1"/>
</dbReference>
<keyword evidence="5 7" id="KW-1133">Transmembrane helix</keyword>
<feature type="transmembrane region" description="Helical" evidence="7">
    <location>
        <begin position="158"/>
        <end position="182"/>
    </location>
</feature>
<dbReference type="InterPro" id="IPR011701">
    <property type="entry name" value="MFS"/>
</dbReference>
<dbReference type="PANTHER" id="PTHR43124:SF3">
    <property type="entry name" value="CHLORAMPHENICOL EFFLUX PUMP RV0191"/>
    <property type="match status" value="1"/>
</dbReference>
<name>A0A348AN44_9FIRM</name>
<accession>A0A348AN44</accession>
<feature type="transmembrane region" description="Helical" evidence="7">
    <location>
        <begin position="129"/>
        <end position="146"/>
    </location>
</feature>
<gene>
    <name evidence="9" type="primary">pbuE_2</name>
    <name evidence="9" type="ORF">MAMMFC1_03185</name>
</gene>
<evidence type="ECO:0000313" key="10">
    <source>
        <dbReference type="Proteomes" id="UP000276437"/>
    </source>
</evidence>
<feature type="transmembrane region" description="Helical" evidence="7">
    <location>
        <begin position="386"/>
        <end position="407"/>
    </location>
</feature>
<evidence type="ECO:0000259" key="8">
    <source>
        <dbReference type="PROSITE" id="PS50850"/>
    </source>
</evidence>
<evidence type="ECO:0000256" key="1">
    <source>
        <dbReference type="ARBA" id="ARBA00004651"/>
    </source>
</evidence>
<dbReference type="AlphaFoldDB" id="A0A348AN44"/>
<evidence type="ECO:0000256" key="2">
    <source>
        <dbReference type="ARBA" id="ARBA00022448"/>
    </source>
</evidence>
<sequence>MQPINDTDNENDSDSFSRRSALWIPKPMNPYKLQTVALVLLSFTLGCSEFVVVGILSDIAGSLQVPVSQVGILVTAFALVYAVATPIITLLLGPCSHYRSLLLLTVVFIVGNLLSFLSESYLLLCVSRVLTGAVSGPIIAFALTFANRIAPREKKAFIISWVFSGFSIAAVFGVPIGAWISAAAGWRASFLVITVASAIVLFLLAAVLPRRSAAISCGIAEQLGLFKDRRIQLGVLLPLFGSGGIYVVYTYLQPILSTILAYPIHWVTTLLFLYGTTTILSNQLSGVLARKSGLHKMPAVYLLQTALMFTLPLFLNFRAAGTAVILILGITMYLLNSPIQMHFLAVAEQDYPQSVVLASSLNSIFFNFGISLGSLVGGLIVDHAGLGFVGFGGGGLSFTALLLVLTLNRFMTGRRRAALAK</sequence>
<protein>
    <submittedName>
        <fullName evidence="9">Purine efflux pump PbuE</fullName>
    </submittedName>
</protein>
<feature type="transmembrane region" description="Helical" evidence="7">
    <location>
        <begin position="264"/>
        <end position="281"/>
    </location>
</feature>
<reference evidence="9 10" key="1">
    <citation type="journal article" date="2018" name="Int. J. Syst. Evol. Microbiol.">
        <title>Methylomusa anaerophila gen. nov., sp. nov., an anaerobic methanol-utilizing bacterium isolated from a microbial fuel cell.</title>
        <authorList>
            <person name="Amano N."/>
            <person name="Yamamuro A."/>
            <person name="Miyahara M."/>
            <person name="Kouzuma A."/>
            <person name="Abe T."/>
            <person name="Watanabe K."/>
        </authorList>
    </citation>
    <scope>NUCLEOTIDE SEQUENCE [LARGE SCALE GENOMIC DNA]</scope>
    <source>
        <strain evidence="9 10">MMFC1</strain>
    </source>
</reference>
<dbReference type="KEGG" id="mana:MAMMFC1_03185"/>